<dbReference type="Proteomes" id="UP000078225">
    <property type="component" value="Unassembled WGS sequence"/>
</dbReference>
<evidence type="ECO:0000313" key="2">
    <source>
        <dbReference type="EMBL" id="OAT75859.1"/>
    </source>
</evidence>
<dbReference type="InterPro" id="IPR008962">
    <property type="entry name" value="PapD-like_sf"/>
</dbReference>
<proteinExistence type="predicted"/>
<dbReference type="RefSeq" id="WP_156519098.1">
    <property type="nucleotide sequence ID" value="NZ_LYRP01000043.1"/>
</dbReference>
<dbReference type="Gene3D" id="2.60.40.10">
    <property type="entry name" value="Immunoglobulins"/>
    <property type="match status" value="1"/>
</dbReference>
<feature type="signal peptide" evidence="1">
    <location>
        <begin position="1"/>
        <end position="22"/>
    </location>
</feature>
<feature type="chain" id="PRO_5008596563" description="Fimbrial protein" evidence="1">
    <location>
        <begin position="23"/>
        <end position="233"/>
    </location>
</feature>
<dbReference type="AlphaFoldDB" id="A0A1B7L0F0"/>
<organism evidence="2 3">
    <name type="scientific">Mangrovibacter phragmitis</name>
    <dbReference type="NCBI Taxonomy" id="1691903"/>
    <lineage>
        <taxon>Bacteria</taxon>
        <taxon>Pseudomonadati</taxon>
        <taxon>Pseudomonadota</taxon>
        <taxon>Gammaproteobacteria</taxon>
        <taxon>Enterobacterales</taxon>
        <taxon>Enterobacteriaceae</taxon>
        <taxon>Mangrovibacter</taxon>
    </lineage>
</organism>
<sequence>MKKVEYSLLIVLGCLFSMASSASIQVEPMRAELDAKGNAIIKVRSTGSDTAYIRASLKQVMSPATASEYEQDAVIWDNSGLMLTPQKLIIPANSQRTLRLISMKPPEKETVYRVMVESVSAEGFPLASSHALSAGFGMNIIWGVVVNVPPRQPSIAFDFNRPLKRISNKGTQRIIFRKIESCNSELTKCQSHEIKRTLYPDQQWVIENDVVTGNKTKFTVYDWINKKEVVFVK</sequence>
<keyword evidence="3" id="KW-1185">Reference proteome</keyword>
<dbReference type="EMBL" id="LYRP01000043">
    <property type="protein sequence ID" value="OAT75859.1"/>
    <property type="molecule type" value="Genomic_DNA"/>
</dbReference>
<dbReference type="STRING" id="1691903.A9B99_13695"/>
<dbReference type="OrthoDB" id="6506633at2"/>
<evidence type="ECO:0000256" key="1">
    <source>
        <dbReference type="SAM" id="SignalP"/>
    </source>
</evidence>
<evidence type="ECO:0008006" key="4">
    <source>
        <dbReference type="Google" id="ProtNLM"/>
    </source>
</evidence>
<evidence type="ECO:0000313" key="3">
    <source>
        <dbReference type="Proteomes" id="UP000078225"/>
    </source>
</evidence>
<protein>
    <recommendedName>
        <fullName evidence="4">Fimbrial protein</fullName>
    </recommendedName>
</protein>
<dbReference type="SUPFAM" id="SSF49354">
    <property type="entry name" value="PapD-like"/>
    <property type="match status" value="1"/>
</dbReference>
<reference evidence="3" key="1">
    <citation type="submission" date="2016-05" db="EMBL/GenBank/DDBJ databases">
        <authorList>
            <person name="Behera P."/>
            <person name="Vaishampayan P."/>
            <person name="Singh N."/>
            <person name="Raina V."/>
            <person name="Suar M."/>
            <person name="Pattnaik A."/>
            <person name="Rastogi G."/>
        </authorList>
    </citation>
    <scope>NUCLEOTIDE SEQUENCE [LARGE SCALE GENOMIC DNA]</scope>
    <source>
        <strain evidence="3">MP23</strain>
    </source>
</reference>
<keyword evidence="1" id="KW-0732">Signal</keyword>
<comment type="caution">
    <text evidence="2">The sequence shown here is derived from an EMBL/GenBank/DDBJ whole genome shotgun (WGS) entry which is preliminary data.</text>
</comment>
<gene>
    <name evidence="2" type="ORF">A9B99_13695</name>
</gene>
<dbReference type="InterPro" id="IPR013783">
    <property type="entry name" value="Ig-like_fold"/>
</dbReference>
<name>A0A1B7L0F0_9ENTR</name>
<accession>A0A1B7L0F0</accession>